<proteinExistence type="predicted"/>
<gene>
    <name evidence="1" type="ORF">CO2235_200091</name>
</gene>
<comment type="caution">
    <text evidence="1">The sequence shown here is derived from an EMBL/GenBank/DDBJ whole genome shotgun (WGS) entry which is preliminary data.</text>
</comment>
<dbReference type="Proteomes" id="UP000256862">
    <property type="component" value="Chromosome CO2235"/>
</dbReference>
<dbReference type="AlphaFoldDB" id="A0A375G5K2"/>
<organism evidence="1">
    <name type="scientific">Cupriavidus oxalaticus</name>
    <dbReference type="NCBI Taxonomy" id="96344"/>
    <lineage>
        <taxon>Bacteria</taxon>
        <taxon>Pseudomonadati</taxon>
        <taxon>Pseudomonadota</taxon>
        <taxon>Betaproteobacteria</taxon>
        <taxon>Burkholderiales</taxon>
        <taxon>Burkholderiaceae</taxon>
        <taxon>Cupriavidus</taxon>
    </lineage>
</organism>
<reference evidence="1" key="1">
    <citation type="submission" date="2018-01" db="EMBL/GenBank/DDBJ databases">
        <authorList>
            <person name="Clerissi C."/>
        </authorList>
    </citation>
    <scope>NUCLEOTIDE SEQUENCE</scope>
    <source>
        <strain evidence="1">Cupriavidus oxalaticus LMG 2235</strain>
    </source>
</reference>
<sequence length="29" mass="3180">MADRQSETGTSLHQVTKYQLGDQLNGACQ</sequence>
<accession>A0A375G5K2</accession>
<name>A0A375G5K2_9BURK</name>
<dbReference type="EMBL" id="OGUS01000121">
    <property type="protein sequence ID" value="SPC14235.1"/>
    <property type="molecule type" value="Genomic_DNA"/>
</dbReference>
<protein>
    <submittedName>
        <fullName evidence="1">Uncharacterized protein</fullName>
    </submittedName>
</protein>
<evidence type="ECO:0000313" key="1">
    <source>
        <dbReference type="EMBL" id="SPC14235.1"/>
    </source>
</evidence>